<accession>A0AAW1V2I6</accession>
<keyword evidence="2" id="KW-1185">Reference proteome</keyword>
<comment type="caution">
    <text evidence="1">The sequence shown here is derived from an EMBL/GenBank/DDBJ whole genome shotgun (WGS) entry which is preliminary data.</text>
</comment>
<name>A0AAW1V2I6_9CUCU</name>
<reference evidence="1 2" key="1">
    <citation type="submission" date="2023-03" db="EMBL/GenBank/DDBJ databases">
        <title>Genome insight into feeding habits of ladybird beetles.</title>
        <authorList>
            <person name="Li H.-S."/>
            <person name="Huang Y.-H."/>
            <person name="Pang H."/>
        </authorList>
    </citation>
    <scope>NUCLEOTIDE SEQUENCE [LARGE SCALE GENOMIC DNA]</scope>
    <source>
        <strain evidence="1">SYSU_2023b</strain>
        <tissue evidence="1">Whole body</tissue>
    </source>
</reference>
<organism evidence="1 2">
    <name type="scientific">Henosepilachna vigintioctopunctata</name>
    <dbReference type="NCBI Taxonomy" id="420089"/>
    <lineage>
        <taxon>Eukaryota</taxon>
        <taxon>Metazoa</taxon>
        <taxon>Ecdysozoa</taxon>
        <taxon>Arthropoda</taxon>
        <taxon>Hexapoda</taxon>
        <taxon>Insecta</taxon>
        <taxon>Pterygota</taxon>
        <taxon>Neoptera</taxon>
        <taxon>Endopterygota</taxon>
        <taxon>Coleoptera</taxon>
        <taxon>Polyphaga</taxon>
        <taxon>Cucujiformia</taxon>
        <taxon>Coccinelloidea</taxon>
        <taxon>Coccinellidae</taxon>
        <taxon>Epilachninae</taxon>
        <taxon>Epilachnini</taxon>
        <taxon>Henosepilachna</taxon>
    </lineage>
</organism>
<gene>
    <name evidence="1" type="ORF">WA026_021627</name>
</gene>
<protein>
    <submittedName>
        <fullName evidence="1">Uncharacterized protein</fullName>
    </submittedName>
</protein>
<evidence type="ECO:0000313" key="1">
    <source>
        <dbReference type="EMBL" id="KAK9887319.1"/>
    </source>
</evidence>
<dbReference type="AlphaFoldDB" id="A0AAW1V2I6"/>
<dbReference type="EMBL" id="JARQZJ010000107">
    <property type="protein sequence ID" value="KAK9887319.1"/>
    <property type="molecule type" value="Genomic_DNA"/>
</dbReference>
<dbReference type="Proteomes" id="UP001431783">
    <property type="component" value="Unassembled WGS sequence"/>
</dbReference>
<evidence type="ECO:0000313" key="2">
    <source>
        <dbReference type="Proteomes" id="UP001431783"/>
    </source>
</evidence>
<sequence length="69" mass="8452">MEMEEYFRTMRNLQSIVYEYDFWSNEKCHWKEVLVDSPVLRLDIQTVDRYFRSEDVHQIGVNNLSTCDE</sequence>
<proteinExistence type="predicted"/>